<organism evidence="2 4">
    <name type="scientific">Brassica cretica</name>
    <name type="common">Mustard</name>
    <dbReference type="NCBI Taxonomy" id="69181"/>
    <lineage>
        <taxon>Eukaryota</taxon>
        <taxon>Viridiplantae</taxon>
        <taxon>Streptophyta</taxon>
        <taxon>Embryophyta</taxon>
        <taxon>Tracheophyta</taxon>
        <taxon>Spermatophyta</taxon>
        <taxon>Magnoliopsida</taxon>
        <taxon>eudicotyledons</taxon>
        <taxon>Gunneridae</taxon>
        <taxon>Pentapetalae</taxon>
        <taxon>rosids</taxon>
        <taxon>malvids</taxon>
        <taxon>Brassicales</taxon>
        <taxon>Brassicaceae</taxon>
        <taxon>Brassiceae</taxon>
        <taxon>Brassica</taxon>
    </lineage>
</organism>
<dbReference type="AlphaFoldDB" id="A0A8S9J6J1"/>
<dbReference type="Proteomes" id="UP000712281">
    <property type="component" value="Unassembled WGS sequence"/>
</dbReference>
<reference evidence="2" key="1">
    <citation type="submission" date="2019-12" db="EMBL/GenBank/DDBJ databases">
        <title>Genome sequencing and annotation of Brassica cretica.</title>
        <authorList>
            <person name="Studholme D.J."/>
            <person name="Sarris P.F."/>
        </authorList>
    </citation>
    <scope>NUCLEOTIDE SEQUENCE</scope>
    <source>
        <strain evidence="2">PFS-001/15</strain>
        <strain evidence="3">PFS-102/07</strain>
        <tissue evidence="2">Leaf</tissue>
    </source>
</reference>
<dbReference type="EMBL" id="QGKW02001660">
    <property type="protein sequence ID" value="KAF2577664.1"/>
    <property type="molecule type" value="Genomic_DNA"/>
</dbReference>
<comment type="caution">
    <text evidence="2">The sequence shown here is derived from an EMBL/GenBank/DDBJ whole genome shotgun (WGS) entry which is preliminary data.</text>
</comment>
<evidence type="ECO:0000256" key="1">
    <source>
        <dbReference type="SAM" id="MobiDB-lite"/>
    </source>
</evidence>
<sequence>MYSRKKRRSKKAPFPYSKQHLVAGPKQVKKPPLPPQQHNLRSILELLGAAAQLAVAESLRGSAARCRAGKILGVDRGKEKKGHCFTATSSLLLLP</sequence>
<name>A0A8S9J6J1_BRACR</name>
<protein>
    <submittedName>
        <fullName evidence="2">Uncharacterized protein</fullName>
    </submittedName>
</protein>
<dbReference type="EMBL" id="QGKY02000089">
    <property type="protein sequence ID" value="KAF2612716.1"/>
    <property type="molecule type" value="Genomic_DNA"/>
</dbReference>
<proteinExistence type="predicted"/>
<feature type="compositionally biased region" description="Basic residues" evidence="1">
    <location>
        <begin position="1"/>
        <end position="11"/>
    </location>
</feature>
<evidence type="ECO:0000313" key="3">
    <source>
        <dbReference type="EMBL" id="KAF2612716.1"/>
    </source>
</evidence>
<evidence type="ECO:0000313" key="2">
    <source>
        <dbReference type="EMBL" id="KAF2577664.1"/>
    </source>
</evidence>
<gene>
    <name evidence="2" type="ORF">F2Q68_00004069</name>
    <name evidence="3" type="ORF">F2Q70_00010959</name>
</gene>
<accession>A0A8S9J6J1</accession>
<evidence type="ECO:0000313" key="4">
    <source>
        <dbReference type="Proteomes" id="UP000712281"/>
    </source>
</evidence>
<feature type="region of interest" description="Disordered" evidence="1">
    <location>
        <begin position="1"/>
        <end position="32"/>
    </location>
</feature>